<comment type="caution">
    <text evidence="1">The sequence shown here is derived from an EMBL/GenBank/DDBJ whole genome shotgun (WGS) entry which is preliminary data.</text>
</comment>
<dbReference type="Proteomes" id="UP001321473">
    <property type="component" value="Unassembled WGS sequence"/>
</dbReference>
<organism evidence="1 2">
    <name type="scientific">Amblyomma americanum</name>
    <name type="common">Lone star tick</name>
    <dbReference type="NCBI Taxonomy" id="6943"/>
    <lineage>
        <taxon>Eukaryota</taxon>
        <taxon>Metazoa</taxon>
        <taxon>Ecdysozoa</taxon>
        <taxon>Arthropoda</taxon>
        <taxon>Chelicerata</taxon>
        <taxon>Arachnida</taxon>
        <taxon>Acari</taxon>
        <taxon>Parasitiformes</taxon>
        <taxon>Ixodida</taxon>
        <taxon>Ixodoidea</taxon>
        <taxon>Ixodidae</taxon>
        <taxon>Amblyomminae</taxon>
        <taxon>Amblyomma</taxon>
    </lineage>
</organism>
<dbReference type="EMBL" id="JARKHS020023082">
    <property type="protein sequence ID" value="KAK8769106.1"/>
    <property type="molecule type" value="Genomic_DNA"/>
</dbReference>
<keyword evidence="2" id="KW-1185">Reference proteome</keyword>
<proteinExistence type="predicted"/>
<accession>A0AAQ4E334</accession>
<dbReference type="AlphaFoldDB" id="A0AAQ4E334"/>
<sequence length="224" mass="24588">MCLRFLCSRSLWRWNSMQAVRVKPPDNTPSVHRKLKQLLRLSFPHNNFLAVGAADADCTNGQRCVDHLNFASSSSCDSAKYCEQKQTRVLHFRIQLILFLSLRHLKPVLSLSGINVSKTSCSCEDGLTCRLKDCPSSPYECVFLENEETRCGGSKAPMCSSTEICGYVSTNLDCIRCPCYGTQKAVCVTRTSEIPCGDNSIVFVKKGGAYTCNGCASATSVLTG</sequence>
<gene>
    <name evidence="1" type="ORF">V5799_014411</name>
</gene>
<protein>
    <submittedName>
        <fullName evidence="1">Uncharacterized protein</fullName>
    </submittedName>
</protein>
<name>A0AAQ4E334_AMBAM</name>
<reference evidence="1 2" key="1">
    <citation type="journal article" date="2023" name="Arcadia Sci">
        <title>De novo assembly of a long-read Amblyomma americanum tick genome.</title>
        <authorList>
            <person name="Chou S."/>
            <person name="Poskanzer K.E."/>
            <person name="Rollins M."/>
            <person name="Thuy-Boun P.S."/>
        </authorList>
    </citation>
    <scope>NUCLEOTIDE SEQUENCE [LARGE SCALE GENOMIC DNA]</scope>
    <source>
        <strain evidence="1">F_SG_1</strain>
        <tissue evidence="1">Salivary glands</tissue>
    </source>
</reference>
<evidence type="ECO:0000313" key="2">
    <source>
        <dbReference type="Proteomes" id="UP001321473"/>
    </source>
</evidence>
<evidence type="ECO:0000313" key="1">
    <source>
        <dbReference type="EMBL" id="KAK8769106.1"/>
    </source>
</evidence>